<sequence>MSGIEIVASILAVAGAGFRLSLILNAVSCEIANAPVEIHAISKSVTLFSLLLKQTGAVLGQAESVHSQEAIRIAEQVLGESNTVFNEINTMLDRVRTKKQDGTLSTSMPQRFKWCFKRHGIEYLLGRMDRLQMSLSLMLQIIQLGTTMASTSRNDPPERVREMSNQIQRERVEAQNVVVLYFFENQQLDRLYVAAREEQTEPQSPIEHHKDDADSDSLTLVSSHDSHLTKMEELPVYTDRELIIQPPKKVLSELEDNWQRMGRSSEDMVKASEEVINKLLEKWTRWREKRDQELGQSRPKQSGRYGPVVQDSPDEDEFLYSDKYRDREDSPGGKYIEGMTTDWRQPQSGEARQVRAQLKKQYAGYQASVEGSSELEDSPGSTGSKKKKPSRKHVVDSDEYTSESEAEKLPEKPHPRRRSSAVAVPSQPKPRVDDTPVSKSYGGITNGPGQTPRANNSAARPSLSPTWSQYPQYQQQHRPFTPADQNRMHHPIPAPMPPNHLHNGAYAYPSPGAGPQSPGTYHQPNSQTYPFPQAPPPRYVPPRIPSQTSRQAQVQQRPISRDGPQRPASRDGRPPRSPSRLSREYSAADYKDYEAEKKRQKKELRKNIGDGAAKGLLAGGGMAVFLEALDSLSL</sequence>
<feature type="compositionally biased region" description="Polar residues" evidence="1">
    <location>
        <begin position="447"/>
        <end position="478"/>
    </location>
</feature>
<feature type="compositionally biased region" description="Basic and acidic residues" evidence="1">
    <location>
        <begin position="559"/>
        <end position="574"/>
    </location>
</feature>
<organism evidence="2 3">
    <name type="scientific">Lithohypha guttulata</name>
    <dbReference type="NCBI Taxonomy" id="1690604"/>
    <lineage>
        <taxon>Eukaryota</taxon>
        <taxon>Fungi</taxon>
        <taxon>Dikarya</taxon>
        <taxon>Ascomycota</taxon>
        <taxon>Pezizomycotina</taxon>
        <taxon>Eurotiomycetes</taxon>
        <taxon>Chaetothyriomycetidae</taxon>
        <taxon>Chaetothyriales</taxon>
        <taxon>Trichomeriaceae</taxon>
        <taxon>Lithohypha</taxon>
    </lineage>
</organism>
<feature type="region of interest" description="Disordered" evidence="1">
    <location>
        <begin position="289"/>
        <end position="606"/>
    </location>
</feature>
<reference evidence="2 3" key="1">
    <citation type="submission" date="2023-08" db="EMBL/GenBank/DDBJ databases">
        <title>Black Yeasts Isolated from many extreme environments.</title>
        <authorList>
            <person name="Coleine C."/>
            <person name="Stajich J.E."/>
            <person name="Selbmann L."/>
        </authorList>
    </citation>
    <scope>NUCLEOTIDE SEQUENCE [LARGE SCALE GENOMIC DNA]</scope>
    <source>
        <strain evidence="2 3">CCFEE 5885</strain>
    </source>
</reference>
<dbReference type="Proteomes" id="UP001345013">
    <property type="component" value="Unassembled WGS sequence"/>
</dbReference>
<keyword evidence="3" id="KW-1185">Reference proteome</keyword>
<evidence type="ECO:0000313" key="2">
    <source>
        <dbReference type="EMBL" id="KAK5096477.1"/>
    </source>
</evidence>
<feature type="compositionally biased region" description="Polar residues" evidence="1">
    <location>
        <begin position="517"/>
        <end position="529"/>
    </location>
</feature>
<evidence type="ECO:0000313" key="3">
    <source>
        <dbReference type="Proteomes" id="UP001345013"/>
    </source>
</evidence>
<dbReference type="InterPro" id="IPR039327">
    <property type="entry name" value="CON7-like"/>
</dbReference>
<evidence type="ECO:0000256" key="1">
    <source>
        <dbReference type="SAM" id="MobiDB-lite"/>
    </source>
</evidence>
<feature type="compositionally biased region" description="Pro residues" evidence="1">
    <location>
        <begin position="532"/>
        <end position="544"/>
    </location>
</feature>
<dbReference type="EMBL" id="JAVRRG010000022">
    <property type="protein sequence ID" value="KAK5096477.1"/>
    <property type="molecule type" value="Genomic_DNA"/>
</dbReference>
<dbReference type="PANTHER" id="PTHR36167:SF3">
    <property type="entry name" value="C2H2 FINGER DOMAIN TRANSCRIPTION FACTOR (EUROFUNG)-RELATED"/>
    <property type="match status" value="1"/>
</dbReference>
<proteinExistence type="predicted"/>
<protein>
    <submittedName>
        <fullName evidence="2">Uncharacterized protein</fullName>
    </submittedName>
</protein>
<gene>
    <name evidence="2" type="ORF">LTR24_002542</name>
</gene>
<comment type="caution">
    <text evidence="2">The sequence shown here is derived from an EMBL/GenBank/DDBJ whole genome shotgun (WGS) entry which is preliminary data.</text>
</comment>
<feature type="compositionally biased region" description="Basic and acidic residues" evidence="1">
    <location>
        <begin position="320"/>
        <end position="331"/>
    </location>
</feature>
<feature type="region of interest" description="Disordered" evidence="1">
    <location>
        <begin position="197"/>
        <end position="218"/>
    </location>
</feature>
<dbReference type="PANTHER" id="PTHR36167">
    <property type="entry name" value="C2H2 FINGER DOMAIN TRANSCRIPTION FACTOR (EUROFUNG)-RELATED"/>
    <property type="match status" value="1"/>
</dbReference>
<accession>A0ABR0KHF1</accession>
<name>A0ABR0KHF1_9EURO</name>
<feature type="compositionally biased region" description="Polar residues" evidence="1">
    <location>
        <begin position="546"/>
        <end position="558"/>
    </location>
</feature>